<keyword evidence="2" id="KW-1133">Transmembrane helix</keyword>
<feature type="region of interest" description="Disordered" evidence="1">
    <location>
        <begin position="173"/>
        <end position="206"/>
    </location>
</feature>
<keyword evidence="4" id="KW-1185">Reference proteome</keyword>
<organism evidence="3 4">
    <name type="scientific">Alicyclobacillus macrosporangiidus</name>
    <dbReference type="NCBI Taxonomy" id="392015"/>
    <lineage>
        <taxon>Bacteria</taxon>
        <taxon>Bacillati</taxon>
        <taxon>Bacillota</taxon>
        <taxon>Bacilli</taxon>
        <taxon>Bacillales</taxon>
        <taxon>Alicyclobacillaceae</taxon>
        <taxon>Alicyclobacillus</taxon>
    </lineage>
</organism>
<evidence type="ECO:0000313" key="3">
    <source>
        <dbReference type="EMBL" id="SFU86677.1"/>
    </source>
</evidence>
<evidence type="ECO:0000313" key="4">
    <source>
        <dbReference type="Proteomes" id="UP000183508"/>
    </source>
</evidence>
<feature type="compositionally biased region" description="Polar residues" evidence="1">
    <location>
        <begin position="173"/>
        <end position="187"/>
    </location>
</feature>
<feature type="transmembrane region" description="Helical" evidence="2">
    <location>
        <begin position="21"/>
        <end position="47"/>
    </location>
</feature>
<dbReference type="Proteomes" id="UP000183508">
    <property type="component" value="Unassembled WGS sequence"/>
</dbReference>
<sequence>MNRQRRRMREKALVSGILRAIDIWIAILLLTGQLTCGGVFLASGAIWLSLAGPITGSTRMEGQGDGAGFVLDAIDVIIALLLITGQITNTGPWISSGKFNFVVTGPVFGNPNIPVAADPSETSGRAQEFFSDLRSAIIEREIKRGPLWRLGGRPDTPPITRFNLQPSPTIGSFLTSGAQVPRPSNTTRAKRSKKISGTHSEARRVR</sequence>
<dbReference type="EMBL" id="FPBV01000011">
    <property type="protein sequence ID" value="SFU86677.1"/>
    <property type="molecule type" value="Genomic_DNA"/>
</dbReference>
<evidence type="ECO:0000256" key="2">
    <source>
        <dbReference type="SAM" id="Phobius"/>
    </source>
</evidence>
<dbReference type="STRING" id="392015.SAMN05421543_1112"/>
<accession>A0A1I7JNC4</accession>
<proteinExistence type="predicted"/>
<keyword evidence="2" id="KW-0812">Transmembrane</keyword>
<name>A0A1I7JNC4_9BACL</name>
<gene>
    <name evidence="3" type="ORF">SAMN05421543_1112</name>
</gene>
<evidence type="ECO:0000256" key="1">
    <source>
        <dbReference type="SAM" id="MobiDB-lite"/>
    </source>
</evidence>
<protein>
    <submittedName>
        <fullName evidence="3">Uncharacterized protein</fullName>
    </submittedName>
</protein>
<keyword evidence="2" id="KW-0472">Membrane</keyword>
<reference evidence="4" key="1">
    <citation type="submission" date="2016-10" db="EMBL/GenBank/DDBJ databases">
        <authorList>
            <person name="Varghese N."/>
        </authorList>
    </citation>
    <scope>NUCLEOTIDE SEQUENCE [LARGE SCALE GENOMIC DNA]</scope>
    <source>
        <strain evidence="4">DSM 17980</strain>
    </source>
</reference>
<dbReference type="AlphaFoldDB" id="A0A1I7JNC4"/>